<feature type="compositionally biased region" description="Polar residues" evidence="6">
    <location>
        <begin position="143"/>
        <end position="154"/>
    </location>
</feature>
<dbReference type="Gene3D" id="4.10.240.10">
    <property type="entry name" value="Zn(2)-C6 fungal-type DNA-binding domain"/>
    <property type="match status" value="1"/>
</dbReference>
<dbReference type="InterPro" id="IPR001138">
    <property type="entry name" value="Zn2Cys6_DnaBD"/>
</dbReference>
<feature type="region of interest" description="Disordered" evidence="6">
    <location>
        <begin position="76"/>
        <end position="130"/>
    </location>
</feature>
<dbReference type="GO" id="GO:0005634">
    <property type="term" value="C:nucleus"/>
    <property type="evidence" value="ECO:0007669"/>
    <property type="project" value="TreeGrafter"/>
</dbReference>
<dbReference type="GO" id="GO:0008270">
    <property type="term" value="F:zinc ion binding"/>
    <property type="evidence" value="ECO:0007669"/>
    <property type="project" value="InterPro"/>
</dbReference>
<dbReference type="PROSITE" id="PS50048">
    <property type="entry name" value="ZN2_CY6_FUNGAL_2"/>
    <property type="match status" value="1"/>
</dbReference>
<feature type="compositionally biased region" description="Polar residues" evidence="6">
    <location>
        <begin position="783"/>
        <end position="795"/>
    </location>
</feature>
<dbReference type="EMBL" id="ML732433">
    <property type="protein sequence ID" value="KAB8067909.1"/>
    <property type="molecule type" value="Genomic_DNA"/>
</dbReference>
<evidence type="ECO:0000313" key="8">
    <source>
        <dbReference type="EMBL" id="KAB8067909.1"/>
    </source>
</evidence>
<keyword evidence="1" id="KW-0479">Metal-binding</keyword>
<dbReference type="PANTHER" id="PTHR47424">
    <property type="entry name" value="REGULATORY PROTEIN GAL4"/>
    <property type="match status" value="1"/>
</dbReference>
<dbReference type="InterPro" id="IPR051127">
    <property type="entry name" value="Fungal_SecMet_Regulators"/>
</dbReference>
<feature type="compositionally biased region" description="Basic and acidic residues" evidence="6">
    <location>
        <begin position="161"/>
        <end position="175"/>
    </location>
</feature>
<feature type="region of interest" description="Disordered" evidence="6">
    <location>
        <begin position="143"/>
        <end position="209"/>
    </location>
</feature>
<feature type="domain" description="Zn(2)-C6 fungal-type" evidence="7">
    <location>
        <begin position="18"/>
        <end position="50"/>
    </location>
</feature>
<keyword evidence="5" id="KW-0539">Nucleus</keyword>
<evidence type="ECO:0000256" key="5">
    <source>
        <dbReference type="ARBA" id="ARBA00023242"/>
    </source>
</evidence>
<dbReference type="Proteomes" id="UP000326565">
    <property type="component" value="Unassembled WGS sequence"/>
</dbReference>
<dbReference type="PROSITE" id="PS00463">
    <property type="entry name" value="ZN2_CY6_FUNGAL_1"/>
    <property type="match status" value="1"/>
</dbReference>
<organism evidence="8 9">
    <name type="scientific">Aspergillus leporis</name>
    <dbReference type="NCBI Taxonomy" id="41062"/>
    <lineage>
        <taxon>Eukaryota</taxon>
        <taxon>Fungi</taxon>
        <taxon>Dikarya</taxon>
        <taxon>Ascomycota</taxon>
        <taxon>Pezizomycotina</taxon>
        <taxon>Eurotiomycetes</taxon>
        <taxon>Eurotiomycetidae</taxon>
        <taxon>Eurotiales</taxon>
        <taxon>Aspergillaceae</taxon>
        <taxon>Aspergillus</taxon>
        <taxon>Aspergillus subgen. Circumdati</taxon>
    </lineage>
</organism>
<dbReference type="PANTHER" id="PTHR47424:SF3">
    <property type="entry name" value="REGULATORY PROTEIN GAL4"/>
    <property type="match status" value="1"/>
</dbReference>
<name>A0A5N5WI27_9EURO</name>
<accession>A0A5N5WI27</accession>
<dbReference type="InterPro" id="IPR036864">
    <property type="entry name" value="Zn2-C6_fun-type_DNA-bd_sf"/>
</dbReference>
<evidence type="ECO:0000256" key="2">
    <source>
        <dbReference type="ARBA" id="ARBA00023015"/>
    </source>
</evidence>
<dbReference type="Pfam" id="PF00172">
    <property type="entry name" value="Zn_clus"/>
    <property type="match status" value="1"/>
</dbReference>
<dbReference type="GO" id="GO:0006351">
    <property type="term" value="P:DNA-templated transcription"/>
    <property type="evidence" value="ECO:0007669"/>
    <property type="project" value="InterPro"/>
</dbReference>
<keyword evidence="4" id="KW-0804">Transcription</keyword>
<dbReference type="GO" id="GO:0000435">
    <property type="term" value="P:positive regulation of transcription from RNA polymerase II promoter by galactose"/>
    <property type="evidence" value="ECO:0007669"/>
    <property type="project" value="TreeGrafter"/>
</dbReference>
<gene>
    <name evidence="8" type="ORF">BDV29DRAFT_162906</name>
</gene>
<evidence type="ECO:0000256" key="3">
    <source>
        <dbReference type="ARBA" id="ARBA00023125"/>
    </source>
</evidence>
<proteinExistence type="predicted"/>
<keyword evidence="2" id="KW-0805">Transcription regulation</keyword>
<evidence type="ECO:0000259" key="7">
    <source>
        <dbReference type="PROSITE" id="PS50048"/>
    </source>
</evidence>
<evidence type="ECO:0000256" key="4">
    <source>
        <dbReference type="ARBA" id="ARBA00023163"/>
    </source>
</evidence>
<feature type="region of interest" description="Disordered" evidence="6">
    <location>
        <begin position="763"/>
        <end position="822"/>
    </location>
</feature>
<dbReference type="SUPFAM" id="SSF57701">
    <property type="entry name" value="Zn2/Cys6 DNA-binding domain"/>
    <property type="match status" value="1"/>
</dbReference>
<feature type="compositionally biased region" description="Polar residues" evidence="6">
    <location>
        <begin position="76"/>
        <end position="90"/>
    </location>
</feature>
<feature type="compositionally biased region" description="Acidic residues" evidence="6">
    <location>
        <begin position="176"/>
        <end position="187"/>
    </location>
</feature>
<dbReference type="SMART" id="SM00066">
    <property type="entry name" value="GAL4"/>
    <property type="match status" value="1"/>
</dbReference>
<dbReference type="InterPro" id="IPR007219">
    <property type="entry name" value="XnlR_reg_dom"/>
</dbReference>
<dbReference type="SMART" id="SM00906">
    <property type="entry name" value="Fungal_trans"/>
    <property type="match status" value="1"/>
</dbReference>
<dbReference type="OrthoDB" id="424974at2759"/>
<reference evidence="8 9" key="1">
    <citation type="submission" date="2019-04" db="EMBL/GenBank/DDBJ databases">
        <title>Friends and foes A comparative genomics study of 23 Aspergillus species from section Flavi.</title>
        <authorList>
            <consortium name="DOE Joint Genome Institute"/>
            <person name="Kjaerbolling I."/>
            <person name="Vesth T."/>
            <person name="Frisvad J.C."/>
            <person name="Nybo J.L."/>
            <person name="Theobald S."/>
            <person name="Kildgaard S."/>
            <person name="Isbrandt T."/>
            <person name="Kuo A."/>
            <person name="Sato A."/>
            <person name="Lyhne E.K."/>
            <person name="Kogle M.E."/>
            <person name="Wiebenga A."/>
            <person name="Kun R.S."/>
            <person name="Lubbers R.J."/>
            <person name="Makela M.R."/>
            <person name="Barry K."/>
            <person name="Chovatia M."/>
            <person name="Clum A."/>
            <person name="Daum C."/>
            <person name="Haridas S."/>
            <person name="He G."/>
            <person name="LaButti K."/>
            <person name="Lipzen A."/>
            <person name="Mondo S."/>
            <person name="Riley R."/>
            <person name="Salamov A."/>
            <person name="Simmons B.A."/>
            <person name="Magnuson J.K."/>
            <person name="Henrissat B."/>
            <person name="Mortensen U.H."/>
            <person name="Larsen T.O."/>
            <person name="Devries R.P."/>
            <person name="Grigoriev I.V."/>
            <person name="Machida M."/>
            <person name="Baker S.E."/>
            <person name="Andersen M.R."/>
        </authorList>
    </citation>
    <scope>NUCLEOTIDE SEQUENCE [LARGE SCALE GENOMIC DNA]</scope>
    <source>
        <strain evidence="8 9">CBS 151.66</strain>
    </source>
</reference>
<keyword evidence="3" id="KW-0238">DNA-binding</keyword>
<sequence length="873" mass="96585">MLSPASGGERKRRRIAIACNECRDRKRKCDGIKPICGTCAKRAPTTPCVWEEGRNGRGWSHSYVQSLRSRIQHLEQGQATDENNNNTYPRSEQARCSYDGRAVPSTASPQPIARENQDSELPVHEQQSTEQPGLVELISENTNHAPSTNHSWPASTGGGSGDRRASVLTDRHSGMGDDDEAANDEPQIDATGVFGSFRGRDDTQGHDFFGPSSTLHFLSHARRVMSQSTAGRTEDHGQQKSALLSVFQDEGFLVGGGGSPDHPSSLEAPVKPSFSLGGHRLSIPPRAQADALLESYWTYFHSLYPVLHRPSFTERYLTLWAPSSCHNPSSPQDQRRKGFYTTLDERLFHCLLNLTFALGSQFGPAAVDDSDRRELGLIFFKRAKVLIDFDILARGDIFLVQMLILLGHYLQSTDMASACWNMVGLAIRVAQGIGLQHEPGDSEQGKLSQLAIEIQRRAWTSCILLDRVFSMTYGRPLMIHPAMSQDRISPSAIDDEYLSDGPIAPPAIQPPDSPSLTECYIQAIKLQDILGDVLHTLYCGTGDKDSGGDVTFNFMTASTANDKLRRVLLNIDSSLSTWERNLPDYLKARSYNFMGFGANNVFGPRTKAFNRQAIILHARYLHVRLIMFRPVLSALLHSSCKETTSSEQDSSMESAMRQGMLDKGVNLCVASARDLVELITGNLDLCNEALPPSWHNVFYMHSCSIVFLICRLCCLSRIQNKEGLITSWNKCVAFFRTYRFRSRSAKRCQRIVEAIQTRVFSSQPDAKHHPVLGSVPPSDKGPANSTRYPQQTPGGSINYWGDENTPTLQNEEEDPSSSSFLGEAMFPTDQLSAAAAANGISDPSEMNWLSFFPFVEGDGGISEGQFQAQTPPF</sequence>
<keyword evidence="9" id="KW-1185">Reference proteome</keyword>
<dbReference type="AlphaFoldDB" id="A0A5N5WI27"/>
<dbReference type="CDD" id="cd12148">
    <property type="entry name" value="fungal_TF_MHR"/>
    <property type="match status" value="1"/>
</dbReference>
<dbReference type="CDD" id="cd00067">
    <property type="entry name" value="GAL4"/>
    <property type="match status" value="1"/>
</dbReference>
<evidence type="ECO:0000256" key="1">
    <source>
        <dbReference type="ARBA" id="ARBA00022723"/>
    </source>
</evidence>
<evidence type="ECO:0000256" key="6">
    <source>
        <dbReference type="SAM" id="MobiDB-lite"/>
    </source>
</evidence>
<evidence type="ECO:0000313" key="9">
    <source>
        <dbReference type="Proteomes" id="UP000326565"/>
    </source>
</evidence>
<protein>
    <submittedName>
        <fullName evidence="8">Fungal-specific transcription factor domain-containing protein</fullName>
    </submittedName>
</protein>
<dbReference type="GO" id="GO:0000978">
    <property type="term" value="F:RNA polymerase II cis-regulatory region sequence-specific DNA binding"/>
    <property type="evidence" value="ECO:0007669"/>
    <property type="project" value="TreeGrafter"/>
</dbReference>
<dbReference type="GO" id="GO:0000981">
    <property type="term" value="F:DNA-binding transcription factor activity, RNA polymerase II-specific"/>
    <property type="evidence" value="ECO:0007669"/>
    <property type="project" value="InterPro"/>
</dbReference>
<dbReference type="Pfam" id="PF04082">
    <property type="entry name" value="Fungal_trans"/>
    <property type="match status" value="1"/>
</dbReference>